<dbReference type="Proteomes" id="UP000759443">
    <property type="component" value="Unassembled WGS sequence"/>
</dbReference>
<keyword evidence="4" id="KW-1185">Reference proteome</keyword>
<dbReference type="Pfam" id="PF02321">
    <property type="entry name" value="OEP"/>
    <property type="match status" value="2"/>
</dbReference>
<reference evidence="3 4" key="1">
    <citation type="submission" date="2021-03" db="EMBL/GenBank/DDBJ databases">
        <title>Genomic Encyclopedia of Type Strains, Phase IV (KMG-IV): sequencing the most valuable type-strain genomes for metagenomic binning, comparative biology and taxonomic classification.</title>
        <authorList>
            <person name="Goeker M."/>
        </authorList>
    </citation>
    <scope>NUCLEOTIDE SEQUENCE [LARGE SCALE GENOMIC DNA]</scope>
    <source>
        <strain evidence="3 4">DSM 21600</strain>
    </source>
</reference>
<accession>A0ABS4DVK9</accession>
<evidence type="ECO:0000313" key="4">
    <source>
        <dbReference type="Proteomes" id="UP000759443"/>
    </source>
</evidence>
<dbReference type="EMBL" id="JAGGJU010000003">
    <property type="protein sequence ID" value="MBP1849715.1"/>
    <property type="molecule type" value="Genomic_DNA"/>
</dbReference>
<dbReference type="Gene3D" id="2.20.200.10">
    <property type="entry name" value="Outer membrane efflux proteins (OEP)"/>
    <property type="match status" value="1"/>
</dbReference>
<comment type="subcellular location">
    <subcellularLocation>
        <location evidence="2">Cell membrane</location>
        <topology evidence="2">Lipid-anchor</topology>
    </subcellularLocation>
</comment>
<dbReference type="PANTHER" id="PTHR30203">
    <property type="entry name" value="OUTER MEMBRANE CATION EFFLUX PROTEIN"/>
    <property type="match status" value="1"/>
</dbReference>
<keyword evidence="2" id="KW-0732">Signal</keyword>
<sequence>MSFPTLPSVLQSALALSLLAGCTTTKAPEARIALPEKFTTGSVRPMTEGVNALAWWQGFGDDTLSALVRLGLEENLSLRQAGERLDIARIRAVASGAAWMPGLTASAQAGRYGSGRTDDVAVGNNAGAGLQFSWLIDLFGRRKMTRQAAFAEQQAAVADVEAVRLAYVTDIVSTYIDLQYYRRAIAISGENLASYRNTLALTQTMRDSGVASNLDIAQAQALVDAAAAEMPALQIQLHRSANHLATLLGRTATDFLKTVPGKGGQPRLTRPLDVGIPADLLRNRPDIRREERLLAASAARIGIAESQLYPSLSLTGNIDVTRILASGLTSTGVAWSFGPALIAPILDGGRLRAEVDVAAARSRIQYLRWRENVLRAVEEVENALVAVHRGNAETAALNRKVSSSRRALKLARDSYAGGASVVLDVLEANRSLGSARLDLAQSQRGTAIAYVSLYVAVGGGAAVLPVQGPSRDI</sequence>
<keyword evidence="2" id="KW-0472">Membrane</keyword>
<dbReference type="RefSeq" id="WP_209943065.1">
    <property type="nucleotide sequence ID" value="NZ_JAGGJU010000003.1"/>
</dbReference>
<dbReference type="NCBIfam" id="TIGR01845">
    <property type="entry name" value="outer_NodT"/>
    <property type="match status" value="1"/>
</dbReference>
<proteinExistence type="inferred from homology"/>
<feature type="signal peptide" evidence="2">
    <location>
        <begin position="1"/>
        <end position="20"/>
    </location>
</feature>
<dbReference type="Gene3D" id="1.20.1600.10">
    <property type="entry name" value="Outer membrane efflux proteins (OEP)"/>
    <property type="match status" value="1"/>
</dbReference>
<organism evidence="3 4">
    <name type="scientific">Rhizobium halophytocola</name>
    <dbReference type="NCBI Taxonomy" id="735519"/>
    <lineage>
        <taxon>Bacteria</taxon>
        <taxon>Pseudomonadati</taxon>
        <taxon>Pseudomonadota</taxon>
        <taxon>Alphaproteobacteria</taxon>
        <taxon>Hyphomicrobiales</taxon>
        <taxon>Rhizobiaceae</taxon>
        <taxon>Rhizobium/Agrobacterium group</taxon>
        <taxon>Rhizobium</taxon>
    </lineage>
</organism>
<protein>
    <submittedName>
        <fullName evidence="3">Multidrug efflux system outer membrane protein</fullName>
    </submittedName>
</protein>
<dbReference type="InterPro" id="IPR010131">
    <property type="entry name" value="MdtP/NodT-like"/>
</dbReference>
<dbReference type="SUPFAM" id="SSF56954">
    <property type="entry name" value="Outer membrane efflux proteins (OEP)"/>
    <property type="match status" value="1"/>
</dbReference>
<evidence type="ECO:0000256" key="2">
    <source>
        <dbReference type="RuleBase" id="RU362097"/>
    </source>
</evidence>
<evidence type="ECO:0000256" key="1">
    <source>
        <dbReference type="ARBA" id="ARBA00007613"/>
    </source>
</evidence>
<comment type="similarity">
    <text evidence="1 2">Belongs to the outer membrane factor (OMF) (TC 1.B.17) family.</text>
</comment>
<keyword evidence="2" id="KW-0812">Transmembrane</keyword>
<comment type="caution">
    <text evidence="3">The sequence shown here is derived from an EMBL/GenBank/DDBJ whole genome shotgun (WGS) entry which is preliminary data.</text>
</comment>
<keyword evidence="2" id="KW-0564">Palmitate</keyword>
<keyword evidence="2" id="KW-1134">Transmembrane beta strand</keyword>
<name>A0ABS4DVK9_9HYPH</name>
<keyword evidence="2" id="KW-0449">Lipoprotein</keyword>
<feature type="chain" id="PRO_5044985211" evidence="2">
    <location>
        <begin position="21"/>
        <end position="473"/>
    </location>
</feature>
<gene>
    <name evidence="3" type="ORF">J2Z17_001136</name>
</gene>
<evidence type="ECO:0000313" key="3">
    <source>
        <dbReference type="EMBL" id="MBP1849715.1"/>
    </source>
</evidence>
<dbReference type="InterPro" id="IPR003423">
    <property type="entry name" value="OMP_efflux"/>
</dbReference>